<dbReference type="Pfam" id="PF01709">
    <property type="entry name" value="Transcrip_reg"/>
    <property type="match status" value="1"/>
</dbReference>
<proteinExistence type="inferred from homology"/>
<dbReference type="InterPro" id="IPR049083">
    <property type="entry name" value="TACO1_YebC_N"/>
</dbReference>
<keyword evidence="2 6" id="KW-0963">Cytoplasm</keyword>
<dbReference type="FunFam" id="3.30.70.980:FF:000002">
    <property type="entry name" value="Probable transcriptional regulatory protein YebC"/>
    <property type="match status" value="1"/>
</dbReference>
<comment type="similarity">
    <text evidence="1 6">Belongs to the TACO1 family.</text>
</comment>
<dbReference type="SUPFAM" id="SSF75625">
    <property type="entry name" value="YebC-like"/>
    <property type="match status" value="1"/>
</dbReference>
<dbReference type="HAMAP" id="MF_00693">
    <property type="entry name" value="Transcrip_reg_TACO1"/>
    <property type="match status" value="1"/>
</dbReference>
<dbReference type="Gene3D" id="3.30.70.980">
    <property type="match status" value="2"/>
</dbReference>
<dbReference type="PANTHER" id="PTHR12532">
    <property type="entry name" value="TRANSLATIONAL ACTIVATOR OF CYTOCHROME C OXIDASE 1"/>
    <property type="match status" value="1"/>
</dbReference>
<evidence type="ECO:0000256" key="1">
    <source>
        <dbReference type="ARBA" id="ARBA00008724"/>
    </source>
</evidence>
<evidence type="ECO:0000313" key="9">
    <source>
        <dbReference type="EMBL" id="BAL58262.1"/>
    </source>
</evidence>
<dbReference type="GO" id="GO:0006355">
    <property type="term" value="P:regulation of DNA-templated transcription"/>
    <property type="evidence" value="ECO:0007669"/>
    <property type="project" value="UniProtKB-UniRule"/>
</dbReference>
<dbReference type="PANTHER" id="PTHR12532:SF6">
    <property type="entry name" value="TRANSCRIPTIONAL REGULATORY PROTEIN YEBC-RELATED"/>
    <property type="match status" value="1"/>
</dbReference>
<keyword evidence="5 6" id="KW-0804">Transcription</keyword>
<dbReference type="NCBIfam" id="NF009044">
    <property type="entry name" value="PRK12378.1"/>
    <property type="match status" value="1"/>
</dbReference>
<dbReference type="GO" id="GO:0005829">
    <property type="term" value="C:cytosol"/>
    <property type="evidence" value="ECO:0007669"/>
    <property type="project" value="TreeGrafter"/>
</dbReference>
<dbReference type="FunFam" id="1.10.10.200:FF:000002">
    <property type="entry name" value="Probable transcriptional regulatory protein CLM62_37755"/>
    <property type="match status" value="1"/>
</dbReference>
<feature type="domain" description="TACO1/YebC-like N-terminal" evidence="8">
    <location>
        <begin position="5"/>
        <end position="76"/>
    </location>
</feature>
<dbReference type="GO" id="GO:0003677">
    <property type="term" value="F:DNA binding"/>
    <property type="evidence" value="ECO:0007669"/>
    <property type="project" value="UniProtKB-UniRule"/>
</dbReference>
<dbReference type="AlphaFoldDB" id="H5SQ26"/>
<evidence type="ECO:0000259" key="7">
    <source>
        <dbReference type="Pfam" id="PF01709"/>
    </source>
</evidence>
<dbReference type="Pfam" id="PF20772">
    <property type="entry name" value="TACO1_YebC_N"/>
    <property type="match status" value="1"/>
</dbReference>
<keyword evidence="3 6" id="KW-0805">Transcription regulation</keyword>
<dbReference type="NCBIfam" id="NF001030">
    <property type="entry name" value="PRK00110.1"/>
    <property type="match status" value="1"/>
</dbReference>
<reference evidence="9" key="2">
    <citation type="journal article" date="2012" name="PLoS ONE">
        <title>A Deeply Branching Thermophilic Bacterium with an Ancient Acetyl-CoA Pathway Dominates a Subsurface Ecosystem.</title>
        <authorList>
            <person name="Takami H."/>
            <person name="Noguchi H."/>
            <person name="Takaki Y."/>
            <person name="Uchiyama I."/>
            <person name="Toyoda A."/>
            <person name="Nishi S."/>
            <person name="Chee G.-J."/>
            <person name="Arai W."/>
            <person name="Nunoura T."/>
            <person name="Itoh T."/>
            <person name="Hattori M."/>
            <person name="Takai K."/>
        </authorList>
    </citation>
    <scope>NUCLEOTIDE SEQUENCE</scope>
</reference>
<accession>H5SQ26</accession>
<keyword evidence="4 6" id="KW-0238">DNA-binding</keyword>
<dbReference type="NCBIfam" id="TIGR01033">
    <property type="entry name" value="YebC/PmpR family DNA-binding transcriptional regulator"/>
    <property type="match status" value="1"/>
</dbReference>
<evidence type="ECO:0000256" key="4">
    <source>
        <dbReference type="ARBA" id="ARBA00023125"/>
    </source>
</evidence>
<comment type="subcellular location">
    <subcellularLocation>
        <location evidence="6">Cytoplasm</location>
    </subcellularLocation>
</comment>
<name>H5SQ26_9BACT</name>
<organism evidence="9">
    <name type="scientific">uncultured Acidobacteriota bacterium</name>
    <dbReference type="NCBI Taxonomy" id="171953"/>
    <lineage>
        <taxon>Bacteria</taxon>
        <taxon>Pseudomonadati</taxon>
        <taxon>Acidobacteriota</taxon>
        <taxon>environmental samples</taxon>
    </lineage>
</organism>
<dbReference type="InterPro" id="IPR026564">
    <property type="entry name" value="Transcrip_reg_TACO1-like_dom3"/>
</dbReference>
<dbReference type="EMBL" id="AP011798">
    <property type="protein sequence ID" value="BAL58262.1"/>
    <property type="molecule type" value="Genomic_DNA"/>
</dbReference>
<feature type="domain" description="TACO1/YebC-like second and third" evidence="7">
    <location>
        <begin position="82"/>
        <end position="238"/>
    </location>
</feature>
<dbReference type="Gene3D" id="1.10.10.200">
    <property type="match status" value="1"/>
</dbReference>
<evidence type="ECO:0000256" key="2">
    <source>
        <dbReference type="ARBA" id="ARBA00022490"/>
    </source>
</evidence>
<sequence>MSGHSKWHQIKHKKLAADAKRGKLFSKLIREISVAARLGGADPEANPRLRKAIAEAKANNMPQETIQRAIDRGTGKIAGEQYEEVIYEGYGPGGVAVLVEALTSNRNRTVSELRHIFSRYGGNLGESGCVAWMFQKKGYIAVEKGALSEEAIFDLALEAGAEDVRVDEEGNYEIITAPEDFDVVLEKVKQAGIHPLTAQLTMIPQSYVRLEGKDAALMLKLMDALEDHDDVQRVSANFDIPAEEMARAALS</sequence>
<dbReference type="InterPro" id="IPR048300">
    <property type="entry name" value="TACO1_YebC-like_2nd/3rd_dom"/>
</dbReference>
<evidence type="ECO:0000256" key="6">
    <source>
        <dbReference type="HAMAP-Rule" id="MF_00693"/>
    </source>
</evidence>
<protein>
    <recommendedName>
        <fullName evidence="6">Probable transcriptional regulatory protein HGMM_F55E10C24</fullName>
    </recommendedName>
</protein>
<dbReference type="InterPro" id="IPR017856">
    <property type="entry name" value="Integrase-like_N"/>
</dbReference>
<evidence type="ECO:0000259" key="8">
    <source>
        <dbReference type="Pfam" id="PF20772"/>
    </source>
</evidence>
<gene>
    <name evidence="9" type="ORF">HGMM_F55E10C24</name>
</gene>
<dbReference type="InterPro" id="IPR002876">
    <property type="entry name" value="Transcrip_reg_TACO1-like"/>
</dbReference>
<evidence type="ECO:0000256" key="3">
    <source>
        <dbReference type="ARBA" id="ARBA00023015"/>
    </source>
</evidence>
<dbReference type="InterPro" id="IPR029072">
    <property type="entry name" value="YebC-like"/>
</dbReference>
<reference evidence="9" key="1">
    <citation type="journal article" date="2005" name="Environ. Microbiol.">
        <title>Genetic and functional properties of uncultivated thermophilic crenarchaeotes from a subsurface gold mine as revealed by analysis of genome fragments.</title>
        <authorList>
            <person name="Nunoura T."/>
            <person name="Hirayama H."/>
            <person name="Takami H."/>
            <person name="Oida H."/>
            <person name="Nishi S."/>
            <person name="Shimamura S."/>
            <person name="Suzuki Y."/>
            <person name="Inagaki F."/>
            <person name="Takai K."/>
            <person name="Nealson K.H."/>
            <person name="Horikoshi K."/>
        </authorList>
    </citation>
    <scope>NUCLEOTIDE SEQUENCE</scope>
</reference>
<evidence type="ECO:0000256" key="5">
    <source>
        <dbReference type="ARBA" id="ARBA00023163"/>
    </source>
</evidence>